<proteinExistence type="predicted"/>
<keyword evidence="3" id="KW-1185">Reference proteome</keyword>
<protein>
    <submittedName>
        <fullName evidence="2">Uncharacterized protein</fullName>
    </submittedName>
</protein>
<accession>A0A3P7N147</accession>
<feature type="signal peptide" evidence="1">
    <location>
        <begin position="1"/>
        <end position="22"/>
    </location>
</feature>
<name>A0A3P7N147_CYLGO</name>
<dbReference type="AlphaFoldDB" id="A0A3P7N147"/>
<dbReference type="EMBL" id="UYRV01114291">
    <property type="protein sequence ID" value="VDN28818.1"/>
    <property type="molecule type" value="Genomic_DNA"/>
</dbReference>
<reference evidence="2 3" key="1">
    <citation type="submission" date="2018-11" db="EMBL/GenBank/DDBJ databases">
        <authorList>
            <consortium name="Pathogen Informatics"/>
        </authorList>
    </citation>
    <scope>NUCLEOTIDE SEQUENCE [LARGE SCALE GENOMIC DNA]</scope>
</reference>
<sequence length="79" mass="8718">MFLYALTFLVIFNVIIQDTVQAVLPSTSDDDPSAPACTPNTRNIAPDHVCQMMKDKHQCQMVGAKITCQKTCVCDAQKN</sequence>
<keyword evidence="1" id="KW-0732">Signal</keyword>
<evidence type="ECO:0000256" key="1">
    <source>
        <dbReference type="SAM" id="SignalP"/>
    </source>
</evidence>
<evidence type="ECO:0000313" key="2">
    <source>
        <dbReference type="EMBL" id="VDN28818.1"/>
    </source>
</evidence>
<dbReference type="Proteomes" id="UP000271889">
    <property type="component" value="Unassembled WGS sequence"/>
</dbReference>
<feature type="chain" id="PRO_5018180423" evidence="1">
    <location>
        <begin position="23"/>
        <end position="79"/>
    </location>
</feature>
<gene>
    <name evidence="2" type="ORF">CGOC_LOCUS11066</name>
</gene>
<evidence type="ECO:0000313" key="3">
    <source>
        <dbReference type="Proteomes" id="UP000271889"/>
    </source>
</evidence>
<organism evidence="2 3">
    <name type="scientific">Cylicostephanus goldi</name>
    <name type="common">Nematode worm</name>
    <dbReference type="NCBI Taxonomy" id="71465"/>
    <lineage>
        <taxon>Eukaryota</taxon>
        <taxon>Metazoa</taxon>
        <taxon>Ecdysozoa</taxon>
        <taxon>Nematoda</taxon>
        <taxon>Chromadorea</taxon>
        <taxon>Rhabditida</taxon>
        <taxon>Rhabditina</taxon>
        <taxon>Rhabditomorpha</taxon>
        <taxon>Strongyloidea</taxon>
        <taxon>Strongylidae</taxon>
        <taxon>Cylicostephanus</taxon>
    </lineage>
</organism>